<feature type="domain" description="FAD-binding PCMH-type" evidence="6">
    <location>
        <begin position="370"/>
        <end position="543"/>
    </location>
</feature>
<evidence type="ECO:0000313" key="8">
    <source>
        <dbReference type="Proteomes" id="UP000054383"/>
    </source>
</evidence>
<dbReference type="GO" id="GO:0016301">
    <property type="term" value="F:kinase activity"/>
    <property type="evidence" value="ECO:0007669"/>
    <property type="project" value="UniProtKB-KW"/>
</dbReference>
<dbReference type="GO" id="GO:0016491">
    <property type="term" value="F:oxidoreductase activity"/>
    <property type="evidence" value="ECO:0007669"/>
    <property type="project" value="UniProtKB-KW"/>
</dbReference>
<dbReference type="PROSITE" id="PS00862">
    <property type="entry name" value="OX2_COVAL_FAD"/>
    <property type="match status" value="1"/>
</dbReference>
<accession>A0A0U1LVN1</accession>
<feature type="compositionally biased region" description="Basic and acidic residues" evidence="5">
    <location>
        <begin position="69"/>
        <end position="81"/>
    </location>
</feature>
<evidence type="ECO:0000256" key="1">
    <source>
        <dbReference type="ARBA" id="ARBA00005466"/>
    </source>
</evidence>
<sequence>MADTRKSREDLAASDSPSSTPRQKRSYHRWSDEEKQRLLSRREEYPDLSWKAFQEKFYPGGNPTSLQKTHSEFKRNSKQKSEMSATIQMKQSTLLQTPNSTTSKRKHDADNESDSNSSGDDIPYLRQAKKPQTLDRPVSRDPRKRPAKPSDQRNKAPQIENSTPAIERTARAERLSTDLQPSTVSVTSTTQGIRENTDTGTVEASNSPRRSQSVEGNVDYVEIYVLSRILQPEIRQTVSQLVEQVSTLSEESSGQREKLSSKMSQMEQNLTSKSDQLRVSEEKKQNLEAENLQLKTKIESLQSENSELRNKCDQLEQMKLDVGKRMGFQGIAKMTAANPEAFFASTTNSVIIPNADTDIHEHIARWSDERLKTPALIVIPSSQDDIVVAIDYAREHGLTLVTGSGGHKVVPIDEKTLYLDIRNFKEIRVDKDSDTTEIGGAVTNFELMTALLQDGYYTTYANSGAVSMAGLILGGGFGGGFSSIHGLPIDNVLAFEGVTASGEIVRVDKSASDPDKKELFEVLCGAGYGLLVITSLSMKIHKLSSLNLEDGDKLWVRKFTFPAIHIEKAVDFFQKLLPVKPKLIPFLLCGRAPPTAPVPGAPMIILTITYYGPESEGRGFIDPLVTSSGIDKLSVASETTLAPFGTLFYASKMLDAHGGFKTQHIVRAKSFSASSILSAFERWKRLGDEVMDARPMSLLVVWGYNPAVTVGNSSASDKRPFIGRDRPMFGNAITWYNKPESTVAVEDYAAEVTEILRQDDAKNGISGASLPNNFRNNSQLYLGYTDEMLAQINRVHAKWNPDSIFYNVLQDSGV</sequence>
<keyword evidence="2" id="KW-0285">Flavoprotein</keyword>
<dbReference type="SUPFAM" id="SSF56176">
    <property type="entry name" value="FAD-binding/transporter-associated domain-like"/>
    <property type="match status" value="1"/>
</dbReference>
<evidence type="ECO:0000259" key="6">
    <source>
        <dbReference type="PROSITE" id="PS51387"/>
    </source>
</evidence>
<evidence type="ECO:0000256" key="3">
    <source>
        <dbReference type="ARBA" id="ARBA00022827"/>
    </source>
</evidence>
<feature type="compositionally biased region" description="Basic and acidic residues" evidence="5">
    <location>
        <begin position="275"/>
        <end position="284"/>
    </location>
</feature>
<reference evidence="7 8" key="1">
    <citation type="submission" date="2015-04" db="EMBL/GenBank/DDBJ databases">
        <authorList>
            <person name="Syromyatnikov M.Y."/>
            <person name="Popov V.N."/>
        </authorList>
    </citation>
    <scope>NUCLEOTIDE SEQUENCE [LARGE SCALE GENOMIC DNA]</scope>
    <source>
        <strain evidence="7">WF-38-12</strain>
    </source>
</reference>
<keyword evidence="3" id="KW-0274">FAD</keyword>
<evidence type="ECO:0000256" key="2">
    <source>
        <dbReference type="ARBA" id="ARBA00022630"/>
    </source>
</evidence>
<feature type="compositionally biased region" description="Polar residues" evidence="5">
    <location>
        <begin position="261"/>
        <end position="274"/>
    </location>
</feature>
<feature type="compositionally biased region" description="Polar residues" evidence="5">
    <location>
        <begin position="191"/>
        <end position="213"/>
    </location>
</feature>
<dbReference type="Gene3D" id="3.30.465.10">
    <property type="match status" value="1"/>
</dbReference>
<dbReference type="PANTHER" id="PTHR42973">
    <property type="entry name" value="BINDING OXIDOREDUCTASE, PUTATIVE (AFU_ORTHOLOGUE AFUA_1G17690)-RELATED"/>
    <property type="match status" value="1"/>
</dbReference>
<feature type="region of interest" description="Disordered" evidence="5">
    <location>
        <begin position="1"/>
        <end position="213"/>
    </location>
</feature>
<dbReference type="InterPro" id="IPR036318">
    <property type="entry name" value="FAD-bd_PCMH-like_sf"/>
</dbReference>
<dbReference type="PROSITE" id="PS51387">
    <property type="entry name" value="FAD_PCMH"/>
    <property type="match status" value="1"/>
</dbReference>
<keyword evidence="8" id="KW-1185">Reference proteome</keyword>
<gene>
    <name evidence="7" type="ORF">PISL3812_04482</name>
</gene>
<dbReference type="InterPro" id="IPR016169">
    <property type="entry name" value="FAD-bd_PCMH_sub2"/>
</dbReference>
<protein>
    <submittedName>
        <fullName evidence="7">Cdc2-related kinase, arginine/serine-rich</fullName>
    </submittedName>
</protein>
<keyword evidence="7" id="KW-0808">Transferase</keyword>
<dbReference type="AlphaFoldDB" id="A0A0U1LVN1"/>
<dbReference type="Gene3D" id="3.40.462.20">
    <property type="match status" value="1"/>
</dbReference>
<dbReference type="PANTHER" id="PTHR42973:SF7">
    <property type="entry name" value="FAD-BINDING PCMH-TYPE DOMAIN-CONTAINING PROTEIN"/>
    <property type="match status" value="1"/>
</dbReference>
<dbReference type="InterPro" id="IPR016166">
    <property type="entry name" value="FAD-bd_PCMH"/>
</dbReference>
<dbReference type="EMBL" id="CVMT01000003">
    <property type="protein sequence ID" value="CRG87464.1"/>
    <property type="molecule type" value="Genomic_DNA"/>
</dbReference>
<name>A0A0U1LVN1_TALIS</name>
<dbReference type="InterPro" id="IPR006093">
    <property type="entry name" value="Oxy_OxRdtase_FAD_BS"/>
</dbReference>
<dbReference type="InterPro" id="IPR050416">
    <property type="entry name" value="FAD-linked_Oxidoreductase"/>
</dbReference>
<comment type="similarity">
    <text evidence="1">Belongs to the oxygen-dependent FAD-linked oxidoreductase family.</text>
</comment>
<evidence type="ECO:0000313" key="7">
    <source>
        <dbReference type="EMBL" id="CRG87464.1"/>
    </source>
</evidence>
<feature type="compositionally biased region" description="Basic and acidic residues" evidence="5">
    <location>
        <begin position="1"/>
        <end position="11"/>
    </location>
</feature>
<dbReference type="Pfam" id="PF01565">
    <property type="entry name" value="FAD_binding_4"/>
    <property type="match status" value="1"/>
</dbReference>
<keyword evidence="4" id="KW-0560">Oxidoreductase</keyword>
<proteinExistence type="inferred from homology"/>
<organism evidence="7 8">
    <name type="scientific">Talaromyces islandicus</name>
    <name type="common">Penicillium islandicum</name>
    <dbReference type="NCBI Taxonomy" id="28573"/>
    <lineage>
        <taxon>Eukaryota</taxon>
        <taxon>Fungi</taxon>
        <taxon>Dikarya</taxon>
        <taxon>Ascomycota</taxon>
        <taxon>Pezizomycotina</taxon>
        <taxon>Eurotiomycetes</taxon>
        <taxon>Eurotiomycetidae</taxon>
        <taxon>Eurotiales</taxon>
        <taxon>Trichocomaceae</taxon>
        <taxon>Talaromyces</taxon>
        <taxon>Talaromyces sect. Islandici</taxon>
    </lineage>
</organism>
<dbReference type="OrthoDB" id="415825at2759"/>
<feature type="compositionally biased region" description="Basic and acidic residues" evidence="5">
    <location>
        <begin position="29"/>
        <end position="45"/>
    </location>
</feature>
<dbReference type="STRING" id="28573.A0A0U1LVN1"/>
<evidence type="ECO:0000256" key="4">
    <source>
        <dbReference type="ARBA" id="ARBA00023002"/>
    </source>
</evidence>
<feature type="compositionally biased region" description="Polar residues" evidence="5">
    <location>
        <begin position="82"/>
        <end position="102"/>
    </location>
</feature>
<dbReference type="InterPro" id="IPR006094">
    <property type="entry name" value="Oxid_FAD_bind_N"/>
</dbReference>
<dbReference type="Proteomes" id="UP000054383">
    <property type="component" value="Unassembled WGS sequence"/>
</dbReference>
<evidence type="ECO:0000256" key="5">
    <source>
        <dbReference type="SAM" id="MobiDB-lite"/>
    </source>
</evidence>
<keyword evidence="7" id="KW-0418">Kinase</keyword>
<dbReference type="GO" id="GO:0071949">
    <property type="term" value="F:FAD binding"/>
    <property type="evidence" value="ECO:0007669"/>
    <property type="project" value="InterPro"/>
</dbReference>
<feature type="region of interest" description="Disordered" evidence="5">
    <location>
        <begin position="246"/>
        <end position="284"/>
    </location>
</feature>